<dbReference type="RefSeq" id="XP_008020156.1">
    <property type="nucleotide sequence ID" value="XM_008021965.1"/>
</dbReference>
<gene>
    <name evidence="2" type="ORF">SETTUDRAFT_29824</name>
</gene>
<dbReference type="HOGENOM" id="CLU_1797662_0_0_1"/>
<evidence type="ECO:0000256" key="1">
    <source>
        <dbReference type="SAM" id="MobiDB-lite"/>
    </source>
</evidence>
<feature type="region of interest" description="Disordered" evidence="1">
    <location>
        <begin position="65"/>
        <end position="92"/>
    </location>
</feature>
<reference evidence="2 3" key="1">
    <citation type="journal article" date="2012" name="PLoS Pathog.">
        <title>Diverse lifestyles and strategies of plant pathogenesis encoded in the genomes of eighteen Dothideomycetes fungi.</title>
        <authorList>
            <person name="Ohm R.A."/>
            <person name="Feau N."/>
            <person name="Henrissat B."/>
            <person name="Schoch C.L."/>
            <person name="Horwitz B.A."/>
            <person name="Barry K.W."/>
            <person name="Condon B.J."/>
            <person name="Copeland A.C."/>
            <person name="Dhillon B."/>
            <person name="Glaser F."/>
            <person name="Hesse C.N."/>
            <person name="Kosti I."/>
            <person name="LaButti K."/>
            <person name="Lindquist E.A."/>
            <person name="Lucas S."/>
            <person name="Salamov A.A."/>
            <person name="Bradshaw R.E."/>
            <person name="Ciuffetti L."/>
            <person name="Hamelin R.C."/>
            <person name="Kema G.H.J."/>
            <person name="Lawrence C."/>
            <person name="Scott J.A."/>
            <person name="Spatafora J.W."/>
            <person name="Turgeon B.G."/>
            <person name="de Wit P.J.G.M."/>
            <person name="Zhong S."/>
            <person name="Goodwin S.B."/>
            <person name="Grigoriev I.V."/>
        </authorList>
    </citation>
    <scope>NUCLEOTIDE SEQUENCE [LARGE SCALE GENOMIC DNA]</scope>
    <source>
        <strain evidence="3">28A</strain>
    </source>
</reference>
<accession>R0KEI0</accession>
<proteinExistence type="predicted"/>
<reference evidence="2 3" key="2">
    <citation type="journal article" date="2013" name="PLoS Genet.">
        <title>Comparative genome structure, secondary metabolite, and effector coding capacity across Cochliobolus pathogens.</title>
        <authorList>
            <person name="Condon B.J."/>
            <person name="Leng Y."/>
            <person name="Wu D."/>
            <person name="Bushley K.E."/>
            <person name="Ohm R.A."/>
            <person name="Otillar R."/>
            <person name="Martin J."/>
            <person name="Schackwitz W."/>
            <person name="Grimwood J."/>
            <person name="MohdZainudin N."/>
            <person name="Xue C."/>
            <person name="Wang R."/>
            <person name="Manning V.A."/>
            <person name="Dhillon B."/>
            <person name="Tu Z.J."/>
            <person name="Steffenson B.J."/>
            <person name="Salamov A."/>
            <person name="Sun H."/>
            <person name="Lowry S."/>
            <person name="LaButti K."/>
            <person name="Han J."/>
            <person name="Copeland A."/>
            <person name="Lindquist E."/>
            <person name="Barry K."/>
            <person name="Schmutz J."/>
            <person name="Baker S.E."/>
            <person name="Ciuffetti L.M."/>
            <person name="Grigoriev I.V."/>
            <person name="Zhong S."/>
            <person name="Turgeon B.G."/>
        </authorList>
    </citation>
    <scope>NUCLEOTIDE SEQUENCE [LARGE SCALE GENOMIC DNA]</scope>
    <source>
        <strain evidence="3">28A</strain>
    </source>
</reference>
<keyword evidence="3" id="KW-1185">Reference proteome</keyword>
<dbReference type="Proteomes" id="UP000016935">
    <property type="component" value="Unassembled WGS sequence"/>
</dbReference>
<evidence type="ECO:0000313" key="3">
    <source>
        <dbReference type="Proteomes" id="UP000016935"/>
    </source>
</evidence>
<protein>
    <submittedName>
        <fullName evidence="2">Uncharacterized protein</fullName>
    </submittedName>
</protein>
<dbReference type="EMBL" id="KB908481">
    <property type="protein sequence ID" value="EOA91268.1"/>
    <property type="molecule type" value="Genomic_DNA"/>
</dbReference>
<dbReference type="AlphaFoldDB" id="R0KEI0"/>
<evidence type="ECO:0000313" key="2">
    <source>
        <dbReference type="EMBL" id="EOA91268.1"/>
    </source>
</evidence>
<name>R0KEI0_EXST2</name>
<sequence length="144" mass="16418">MYTQYATCEPRPTRTWSRGCYRGAWRWRSGARSLARYLRSADGTGGALCSDLGCKGEGIMGVRIRRRNKDQREGSLSRKFSPKDASAMRRADWPNASGSAWLRDTATLKRPDFDMFDASPSPQKARFARQFCGLVSREARRVWK</sequence>
<organism evidence="2 3">
    <name type="scientific">Exserohilum turcicum (strain 28A)</name>
    <name type="common">Northern leaf blight fungus</name>
    <name type="synonym">Setosphaeria turcica</name>
    <dbReference type="NCBI Taxonomy" id="671987"/>
    <lineage>
        <taxon>Eukaryota</taxon>
        <taxon>Fungi</taxon>
        <taxon>Dikarya</taxon>
        <taxon>Ascomycota</taxon>
        <taxon>Pezizomycotina</taxon>
        <taxon>Dothideomycetes</taxon>
        <taxon>Pleosporomycetidae</taxon>
        <taxon>Pleosporales</taxon>
        <taxon>Pleosporineae</taxon>
        <taxon>Pleosporaceae</taxon>
        <taxon>Exserohilum</taxon>
    </lineage>
</organism>
<dbReference type="GeneID" id="19403364"/>